<proteinExistence type="inferred from homology"/>
<protein>
    <submittedName>
        <fullName evidence="5">Type I restriction enzyme, S subunit</fullName>
    </submittedName>
</protein>
<sequence>MSTATLDIEKRKLFVPKLRFQEFDKDWRLRSLGEITNWASGGTPPKDNPLFWNGDISWISASSMRGIIYSDSELKITDAGLKKGSKLAKKGSLLILVRGSMLFNKIPIGIVAKDVAFNQDVKSIVVDNNSTSEFILNWFTAFESKILNMVTGTGIGAGKLDLQDLKTLKILLPTLPEQQKIASFLIAVDEKIRQLSRKKELLEQYKKGVMQQLFSGKLRFKDENGEDYPDWEEKKLGSISNIKKGKQLNKIELTKVGLYPCINGGILPSGYTDNFNTLENTITISEGGNSCGFINFFKCKFWSGGHNYSIEIINLNKTDNNFIFQLLKYNQSEIMSLRVGSGLPNIQKKDLNAFLLKMTSSIKEQQKIANFLSSIDIKIESTNKQIIKIQTFKKGLLQQMFI</sequence>
<dbReference type="Proteomes" id="UP000184216">
    <property type="component" value="Unassembled WGS sequence"/>
</dbReference>
<dbReference type="PANTHER" id="PTHR30408">
    <property type="entry name" value="TYPE-1 RESTRICTION ENZYME ECOKI SPECIFICITY PROTEIN"/>
    <property type="match status" value="1"/>
</dbReference>
<comment type="similarity">
    <text evidence="1">Belongs to the type-I restriction system S methylase family.</text>
</comment>
<feature type="domain" description="Type I restriction modification DNA specificity" evidence="4">
    <location>
        <begin position="230"/>
        <end position="390"/>
    </location>
</feature>
<dbReference type="InterPro" id="IPR000055">
    <property type="entry name" value="Restrct_endonuc_typeI_TRD"/>
</dbReference>
<keyword evidence="6" id="KW-1185">Reference proteome</keyword>
<dbReference type="Pfam" id="PF01420">
    <property type="entry name" value="Methylase_S"/>
    <property type="match status" value="2"/>
</dbReference>
<name>A0ABY1IZK1_9FLAO</name>
<evidence type="ECO:0000256" key="2">
    <source>
        <dbReference type="ARBA" id="ARBA00022747"/>
    </source>
</evidence>
<dbReference type="PANTHER" id="PTHR30408:SF12">
    <property type="entry name" value="TYPE I RESTRICTION ENZYME MJAVIII SPECIFICITY SUBUNIT"/>
    <property type="match status" value="1"/>
</dbReference>
<evidence type="ECO:0000256" key="1">
    <source>
        <dbReference type="ARBA" id="ARBA00010923"/>
    </source>
</evidence>
<evidence type="ECO:0000313" key="6">
    <source>
        <dbReference type="Proteomes" id="UP000184216"/>
    </source>
</evidence>
<evidence type="ECO:0000259" key="4">
    <source>
        <dbReference type="Pfam" id="PF01420"/>
    </source>
</evidence>
<organism evidence="5 6">
    <name type="scientific">Flavobacterium pectinovorum</name>
    <dbReference type="NCBI Taxonomy" id="29533"/>
    <lineage>
        <taxon>Bacteria</taxon>
        <taxon>Pseudomonadati</taxon>
        <taxon>Bacteroidota</taxon>
        <taxon>Flavobacteriia</taxon>
        <taxon>Flavobacteriales</taxon>
        <taxon>Flavobacteriaceae</taxon>
        <taxon>Flavobacterium</taxon>
    </lineage>
</organism>
<gene>
    <name evidence="5" type="ORF">SAMN05444387_0931</name>
</gene>
<reference evidence="5 6" key="1">
    <citation type="submission" date="2016-11" db="EMBL/GenBank/DDBJ databases">
        <authorList>
            <person name="Varghese N."/>
            <person name="Submissions S."/>
        </authorList>
    </citation>
    <scope>NUCLEOTIDE SEQUENCE [LARGE SCALE GENOMIC DNA]</scope>
    <source>
        <strain evidence="5 6">DSM 6368</strain>
    </source>
</reference>
<comment type="caution">
    <text evidence="5">The sequence shown here is derived from an EMBL/GenBank/DDBJ whole genome shotgun (WGS) entry which is preliminary data.</text>
</comment>
<dbReference type="Gene3D" id="3.90.220.20">
    <property type="entry name" value="DNA methylase specificity domains"/>
    <property type="match status" value="2"/>
</dbReference>
<feature type="domain" description="Type I restriction modification DNA specificity" evidence="4">
    <location>
        <begin position="25"/>
        <end position="203"/>
    </location>
</feature>
<dbReference type="CDD" id="cd17291">
    <property type="entry name" value="RMtype1_S_MgeORF438P-TRD-CR_like"/>
    <property type="match status" value="1"/>
</dbReference>
<dbReference type="InterPro" id="IPR044946">
    <property type="entry name" value="Restrct_endonuc_typeI_TRD_sf"/>
</dbReference>
<evidence type="ECO:0000256" key="3">
    <source>
        <dbReference type="ARBA" id="ARBA00023125"/>
    </source>
</evidence>
<dbReference type="CDD" id="cd17249">
    <property type="entry name" value="RMtype1_S_EcoR124I-TRD2-CR2_like"/>
    <property type="match status" value="1"/>
</dbReference>
<keyword evidence="3" id="KW-0238">DNA-binding</keyword>
<dbReference type="InterPro" id="IPR052021">
    <property type="entry name" value="Type-I_RS_S_subunit"/>
</dbReference>
<dbReference type="Gene3D" id="1.10.287.1120">
    <property type="entry name" value="Bipartite methylase S protein"/>
    <property type="match status" value="1"/>
</dbReference>
<accession>A0ABY1IZK1</accession>
<dbReference type="EMBL" id="FRBX01000001">
    <property type="protein sequence ID" value="SHL56623.1"/>
    <property type="molecule type" value="Genomic_DNA"/>
</dbReference>
<evidence type="ECO:0000313" key="5">
    <source>
        <dbReference type="EMBL" id="SHL56623.1"/>
    </source>
</evidence>
<keyword evidence="2" id="KW-0680">Restriction system</keyword>
<dbReference type="SUPFAM" id="SSF116734">
    <property type="entry name" value="DNA methylase specificity domain"/>
    <property type="match status" value="2"/>
</dbReference>
<dbReference type="RefSeq" id="WP_084540204.1">
    <property type="nucleotide sequence ID" value="NZ_FRBX01000001.1"/>
</dbReference>